<dbReference type="Proteomes" id="UP000247480">
    <property type="component" value="Unassembled WGS sequence"/>
</dbReference>
<feature type="region of interest" description="Disordered" evidence="1">
    <location>
        <begin position="1"/>
        <end position="50"/>
    </location>
</feature>
<proteinExistence type="predicted"/>
<gene>
    <name evidence="2" type="ORF">KPSA1_00238</name>
</gene>
<comment type="caution">
    <text evidence="2">The sequence shown here is derived from an EMBL/GenBank/DDBJ whole genome shotgun (WGS) entry which is preliminary data.</text>
</comment>
<organism evidence="2 3">
    <name type="scientific">Pseudomonas syringae pv. actinidiae</name>
    <dbReference type="NCBI Taxonomy" id="103796"/>
    <lineage>
        <taxon>Bacteria</taxon>
        <taxon>Pseudomonadati</taxon>
        <taxon>Pseudomonadota</taxon>
        <taxon>Gammaproteobacteria</taxon>
        <taxon>Pseudomonadales</taxon>
        <taxon>Pseudomonadaceae</taxon>
        <taxon>Pseudomonas</taxon>
        <taxon>Pseudomonas syringae</taxon>
    </lineage>
</organism>
<name>A0A2V0Q9J9_PSESF</name>
<accession>A0A2V0Q9J9</accession>
<sequence length="64" mass="7070">MPDWPMAKICASSSTPNESLLSARSTFSRKGSPPALHNAERSSQASWRMAGTRRFMVAQSKERS</sequence>
<protein>
    <submittedName>
        <fullName evidence="2">NH3-dependent NAD+ synthetase</fullName>
    </submittedName>
</protein>
<feature type="compositionally biased region" description="Polar residues" evidence="1">
    <location>
        <begin position="11"/>
        <end position="29"/>
    </location>
</feature>
<evidence type="ECO:0000256" key="1">
    <source>
        <dbReference type="SAM" id="MobiDB-lite"/>
    </source>
</evidence>
<evidence type="ECO:0000313" key="3">
    <source>
        <dbReference type="Proteomes" id="UP000247480"/>
    </source>
</evidence>
<evidence type="ECO:0000313" key="2">
    <source>
        <dbReference type="EMBL" id="GBH06905.1"/>
    </source>
</evidence>
<dbReference type="EMBL" id="BGJZ01000005">
    <property type="protein sequence ID" value="GBH06905.1"/>
    <property type="molecule type" value="Genomic_DNA"/>
</dbReference>
<dbReference type="AlphaFoldDB" id="A0A2V0Q9J9"/>
<reference evidence="2 3" key="1">
    <citation type="submission" date="2018-04" db="EMBL/GenBank/DDBJ databases">
        <title>Draft genome sequence of Pseudomonas syringae pv. actinidiae biovar 1 strains isolated from kiwifruit in Kagawa prefecture.</title>
        <authorList>
            <person name="Tabuchi M."/>
            <person name="Saito M."/>
            <person name="Fujiwara S."/>
            <person name="Sasa N."/>
            <person name="Akimitsu K."/>
            <person name="Gomi K."/>
            <person name="Konishi-Sugita S."/>
            <person name="Hamano K."/>
            <person name="Kataoka I."/>
        </authorList>
    </citation>
    <scope>NUCLEOTIDE SEQUENCE [LARGE SCALE GENOMIC DNA]</scope>
    <source>
        <strain evidence="2 3">MAFF212206</strain>
    </source>
</reference>